<evidence type="ECO:0000313" key="3">
    <source>
        <dbReference type="Proteomes" id="UP000664859"/>
    </source>
</evidence>
<dbReference type="EMBL" id="JAFCMP010000046">
    <property type="protein sequence ID" value="KAG5189684.1"/>
    <property type="molecule type" value="Genomic_DNA"/>
</dbReference>
<dbReference type="OrthoDB" id="4062651at2759"/>
<dbReference type="AlphaFoldDB" id="A0A836CLE2"/>
<feature type="region of interest" description="Disordered" evidence="1">
    <location>
        <begin position="357"/>
        <end position="382"/>
    </location>
</feature>
<accession>A0A836CLE2</accession>
<name>A0A836CLE2_9STRA</name>
<comment type="caution">
    <text evidence="2">The sequence shown here is derived from an EMBL/GenBank/DDBJ whole genome shotgun (WGS) entry which is preliminary data.</text>
</comment>
<gene>
    <name evidence="2" type="ORF">JKP88DRAFT_262058</name>
</gene>
<evidence type="ECO:0000256" key="1">
    <source>
        <dbReference type="SAM" id="MobiDB-lite"/>
    </source>
</evidence>
<protein>
    <submittedName>
        <fullName evidence="2">Uncharacterized protein</fullName>
    </submittedName>
</protein>
<organism evidence="2 3">
    <name type="scientific">Tribonema minus</name>
    <dbReference type="NCBI Taxonomy" id="303371"/>
    <lineage>
        <taxon>Eukaryota</taxon>
        <taxon>Sar</taxon>
        <taxon>Stramenopiles</taxon>
        <taxon>Ochrophyta</taxon>
        <taxon>PX clade</taxon>
        <taxon>Xanthophyceae</taxon>
        <taxon>Tribonematales</taxon>
        <taxon>Tribonemataceae</taxon>
        <taxon>Tribonema</taxon>
    </lineage>
</organism>
<keyword evidence="3" id="KW-1185">Reference proteome</keyword>
<reference evidence="2" key="1">
    <citation type="submission" date="2021-02" db="EMBL/GenBank/DDBJ databases">
        <title>First Annotated Genome of the Yellow-green Alga Tribonema minus.</title>
        <authorList>
            <person name="Mahan K.M."/>
        </authorList>
    </citation>
    <scope>NUCLEOTIDE SEQUENCE</scope>
    <source>
        <strain evidence="2">UTEX B ZZ1240</strain>
    </source>
</reference>
<dbReference type="Proteomes" id="UP000664859">
    <property type="component" value="Unassembled WGS sequence"/>
</dbReference>
<evidence type="ECO:0000313" key="2">
    <source>
        <dbReference type="EMBL" id="KAG5189684.1"/>
    </source>
</evidence>
<proteinExistence type="predicted"/>
<sequence length="406" mass="44215">MLESPVSAMALIDDRIATLNILFGGLVALPGGNFTLNGKTTNLAQYDTNSHTWYTRFEPQLYLYGEAAGEVNDLVVRPSTLYDSLYVVGSFDTVCKTCQQLYCSVGFWTGEEFDKVGDGLCPRATDVTMKILTAALTPGGGAFFVGGTFQSRVWSGEKFVNIYNVAQHDPTNGNSSGGGGLGCNWCTVSVLSLAWNDQAKILYIGGKFNMVDSAYIAPGLAFNLICTLLYSNDTVYDGVATSLVYDEESRSLFVAGTFQLVNGRPCSSIAVWREELRSWRCLYEEQHSFSLITSLLYTKKMLYVAGMPANASSWSTTSTTAINPNPNRQNGPATYMIARMSQSPALFSGKYDQWTGGDLSDNTSDHTSKGGRQLQSRDQERNEFGCGDAMCVAANADDKGSSRDRQ</sequence>